<dbReference type="Gene3D" id="3.30.559.10">
    <property type="entry name" value="Chloramphenicol acetyltransferase-like domain"/>
    <property type="match status" value="2"/>
</dbReference>
<accession>A0A068USI4</accession>
<dbReference type="OMA" id="VFLQFTW"/>
<dbReference type="EMBL" id="HG739139">
    <property type="protein sequence ID" value="CDP11510.1"/>
    <property type="molecule type" value="Genomic_DNA"/>
</dbReference>
<proteinExistence type="inferred from homology"/>
<dbReference type="Gramene" id="CDP11510">
    <property type="protein sequence ID" value="CDP11510"/>
    <property type="gene ID" value="GSCOC_T00033799001"/>
</dbReference>
<dbReference type="AlphaFoldDB" id="A0A068USI4"/>
<dbReference type="Proteomes" id="UP000295252">
    <property type="component" value="Chromosome II"/>
</dbReference>
<evidence type="ECO:0000313" key="2">
    <source>
        <dbReference type="EMBL" id="CDP11510.1"/>
    </source>
</evidence>
<dbReference type="Pfam" id="PF02458">
    <property type="entry name" value="Transferase"/>
    <property type="match status" value="1"/>
</dbReference>
<organism evidence="2 3">
    <name type="scientific">Coffea canephora</name>
    <name type="common">Robusta coffee</name>
    <dbReference type="NCBI Taxonomy" id="49390"/>
    <lineage>
        <taxon>Eukaryota</taxon>
        <taxon>Viridiplantae</taxon>
        <taxon>Streptophyta</taxon>
        <taxon>Embryophyta</taxon>
        <taxon>Tracheophyta</taxon>
        <taxon>Spermatophyta</taxon>
        <taxon>Magnoliopsida</taxon>
        <taxon>eudicotyledons</taxon>
        <taxon>Gunneridae</taxon>
        <taxon>Pentapetalae</taxon>
        <taxon>asterids</taxon>
        <taxon>lamiids</taxon>
        <taxon>Gentianales</taxon>
        <taxon>Rubiaceae</taxon>
        <taxon>Ixoroideae</taxon>
        <taxon>Gardenieae complex</taxon>
        <taxon>Bertiereae - Coffeeae clade</taxon>
        <taxon>Coffeeae</taxon>
        <taxon>Coffea</taxon>
    </lineage>
</organism>
<evidence type="ECO:0000313" key="3">
    <source>
        <dbReference type="Proteomes" id="UP000295252"/>
    </source>
</evidence>
<gene>
    <name evidence="2" type="ORF">GSCOC_T00033799001</name>
</gene>
<keyword evidence="3" id="KW-1185">Reference proteome</keyword>
<reference evidence="3" key="1">
    <citation type="journal article" date="2014" name="Science">
        <title>The coffee genome provides insight into the convergent evolution of caffeine biosynthesis.</title>
        <authorList>
            <person name="Denoeud F."/>
            <person name="Carretero-Paulet L."/>
            <person name="Dereeper A."/>
            <person name="Droc G."/>
            <person name="Guyot R."/>
            <person name="Pietrella M."/>
            <person name="Zheng C."/>
            <person name="Alberti A."/>
            <person name="Anthony F."/>
            <person name="Aprea G."/>
            <person name="Aury J.M."/>
            <person name="Bento P."/>
            <person name="Bernard M."/>
            <person name="Bocs S."/>
            <person name="Campa C."/>
            <person name="Cenci A."/>
            <person name="Combes M.C."/>
            <person name="Crouzillat D."/>
            <person name="Da Silva C."/>
            <person name="Daddiego L."/>
            <person name="De Bellis F."/>
            <person name="Dussert S."/>
            <person name="Garsmeur O."/>
            <person name="Gayraud T."/>
            <person name="Guignon V."/>
            <person name="Jahn K."/>
            <person name="Jamilloux V."/>
            <person name="Joet T."/>
            <person name="Labadie K."/>
            <person name="Lan T."/>
            <person name="Leclercq J."/>
            <person name="Lepelley M."/>
            <person name="Leroy T."/>
            <person name="Li L.T."/>
            <person name="Librado P."/>
            <person name="Lopez L."/>
            <person name="Munoz A."/>
            <person name="Noel B."/>
            <person name="Pallavicini A."/>
            <person name="Perrotta G."/>
            <person name="Poncet V."/>
            <person name="Pot D."/>
            <person name="Priyono X."/>
            <person name="Rigoreau M."/>
            <person name="Rouard M."/>
            <person name="Rozas J."/>
            <person name="Tranchant-Dubreuil C."/>
            <person name="VanBuren R."/>
            <person name="Zhang Q."/>
            <person name="Andrade A.C."/>
            <person name="Argout X."/>
            <person name="Bertrand B."/>
            <person name="de Kochko A."/>
            <person name="Graziosi G."/>
            <person name="Henry R.J."/>
            <person name="Jayarama X."/>
            <person name="Ming R."/>
            <person name="Nagai C."/>
            <person name="Rounsley S."/>
            <person name="Sankoff D."/>
            <person name="Giuliano G."/>
            <person name="Albert V.A."/>
            <person name="Wincker P."/>
            <person name="Lashermes P."/>
        </authorList>
    </citation>
    <scope>NUCLEOTIDE SEQUENCE [LARGE SCALE GENOMIC DNA]</scope>
    <source>
        <strain evidence="3">cv. DH200-94</strain>
    </source>
</reference>
<dbReference type="FunCoup" id="A0A068USI4">
    <property type="interactions" value="96"/>
</dbReference>
<protein>
    <submittedName>
        <fullName evidence="2">Uncharacterized protein</fullName>
    </submittedName>
</protein>
<dbReference type="GO" id="GO:0016747">
    <property type="term" value="F:acyltransferase activity, transferring groups other than amino-acyl groups"/>
    <property type="evidence" value="ECO:0007669"/>
    <property type="project" value="TreeGrafter"/>
</dbReference>
<dbReference type="InParanoid" id="A0A068USI4"/>
<dbReference type="PANTHER" id="PTHR31642:SF259">
    <property type="entry name" value="PROTEIN ECERIFERUM 2"/>
    <property type="match status" value="1"/>
</dbReference>
<sequence length="439" mass="48631">MVSTAGENAAVYDVRLSSVVPASITGEDKVHELSNMDLMLKLHYVKGIYFFRSGAARGLTINDLKKPMFECLALYSTLSGRIRKSEDGRPFIKCNDSGVRIAEAKCSKTLDEWLAFNDDSLNDQLIYSQFLAPDAEFTPLVFVQFTWFKCGGISIGLSWAHIVGDAFSASHFINMWGQILTGQVPPHHLDTHNPKNRKKFPSPLAKVPLSVQRVLLESDGGHWLIPNHRKMRAHSFHVTPKQLNRLTEEAKLAKPFEVISAVIWKSLAKTSGKAEEPKVVTLISSTWDKENGLPSNSRVIISTIEAAEAPPAQADLADLARLIARKQEDETHLVERVMYQKGSDDGESRDFILYGARLTFVNLEKMNIYGLKMSGHHQPVFASYSVSGVGDEGAVLVLPGPPPGTESGKDEGGRVINLILPENQLDELKYRLGSEWGIH</sequence>
<dbReference type="InterPro" id="IPR023213">
    <property type="entry name" value="CAT-like_dom_sf"/>
</dbReference>
<dbReference type="STRING" id="49390.A0A068USI4"/>
<evidence type="ECO:0000256" key="1">
    <source>
        <dbReference type="ARBA" id="ARBA00009861"/>
    </source>
</evidence>
<dbReference type="PhylomeDB" id="A0A068USI4"/>
<dbReference type="InterPro" id="IPR050317">
    <property type="entry name" value="Plant_Fungal_Acyltransferase"/>
</dbReference>
<comment type="similarity">
    <text evidence="1">Belongs to the plant acyltransferase family.</text>
</comment>
<name>A0A068USI4_COFCA</name>
<dbReference type="PANTHER" id="PTHR31642">
    <property type="entry name" value="TRICHOTHECENE 3-O-ACETYLTRANSFERASE"/>
    <property type="match status" value="1"/>
</dbReference>
<dbReference type="OrthoDB" id="1862401at2759"/>